<feature type="domain" description="DUF1508" evidence="3">
    <location>
        <begin position="19"/>
        <end position="49"/>
    </location>
</feature>
<proteinExistence type="inferred from homology"/>
<name>A0ABM8M4R1_9GAMM</name>
<feature type="transmembrane region" description="Helical" evidence="2">
    <location>
        <begin position="6"/>
        <end position="26"/>
    </location>
</feature>
<keyword evidence="5" id="KW-1185">Reference proteome</keyword>
<dbReference type="InterPro" id="IPR036913">
    <property type="entry name" value="YegP-like_sf"/>
</dbReference>
<dbReference type="Pfam" id="PF07411">
    <property type="entry name" value="DUF1508"/>
    <property type="match status" value="1"/>
</dbReference>
<comment type="similarity">
    <text evidence="1">Belongs to the UPF0339 family. Duplicated subfamily.</text>
</comment>
<dbReference type="EMBL" id="CAHJWF010000004">
    <property type="protein sequence ID" value="CAB5496304.1"/>
    <property type="molecule type" value="Genomic_DNA"/>
</dbReference>
<evidence type="ECO:0000259" key="3">
    <source>
        <dbReference type="Pfam" id="PF07411"/>
    </source>
</evidence>
<gene>
    <name evidence="4" type="ORF">AZO1586I_7</name>
</gene>
<keyword evidence="2" id="KW-0812">Transmembrane</keyword>
<comment type="caution">
    <text evidence="4">The sequence shown here is derived from an EMBL/GenBank/DDBJ whole genome shotgun (WGS) entry which is preliminary data.</text>
</comment>
<sequence length="51" mass="5752">MNSRIITFHQFLIIFLMLILSSKSYVSKQGAKVGIDSVRRNAPDAQVKDLT</sequence>
<dbReference type="SUPFAM" id="SSF160113">
    <property type="entry name" value="YegP-like"/>
    <property type="match status" value="1"/>
</dbReference>
<keyword evidence="2" id="KW-1133">Transmembrane helix</keyword>
<accession>A0ABM8M4R1</accession>
<dbReference type="Proteomes" id="UP000626656">
    <property type="component" value="Unassembled WGS sequence"/>
</dbReference>
<dbReference type="InterPro" id="IPR010879">
    <property type="entry name" value="DUF1508"/>
</dbReference>
<organism evidence="4 5">
    <name type="scientific">Bathymodiolus thermophilus thioautotrophic gill symbiont</name>
    <dbReference type="NCBI Taxonomy" id="2360"/>
    <lineage>
        <taxon>Bacteria</taxon>
        <taxon>Pseudomonadati</taxon>
        <taxon>Pseudomonadota</taxon>
        <taxon>Gammaproteobacteria</taxon>
        <taxon>sulfur-oxidizing symbionts</taxon>
    </lineage>
</organism>
<evidence type="ECO:0000313" key="5">
    <source>
        <dbReference type="Proteomes" id="UP000626656"/>
    </source>
</evidence>
<reference evidence="4 5" key="1">
    <citation type="submission" date="2020-05" db="EMBL/GenBank/DDBJ databases">
        <authorList>
            <person name="Petersen J."/>
            <person name="Sayavedra L."/>
        </authorList>
    </citation>
    <scope>NUCLEOTIDE SEQUENCE [LARGE SCALE GENOMIC DNA]</scope>
    <source>
        <strain evidence="4">B azoricus SOX ET2 1586I</strain>
    </source>
</reference>
<keyword evidence="2" id="KW-0472">Membrane</keyword>
<evidence type="ECO:0000256" key="2">
    <source>
        <dbReference type="SAM" id="Phobius"/>
    </source>
</evidence>
<protein>
    <recommendedName>
        <fullName evidence="3">DUF1508 domain-containing protein</fullName>
    </recommendedName>
</protein>
<dbReference type="Gene3D" id="2.30.29.80">
    <property type="match status" value="1"/>
</dbReference>
<evidence type="ECO:0000313" key="4">
    <source>
        <dbReference type="EMBL" id="CAB5496304.1"/>
    </source>
</evidence>
<evidence type="ECO:0000256" key="1">
    <source>
        <dbReference type="ARBA" id="ARBA00007576"/>
    </source>
</evidence>